<dbReference type="SUPFAM" id="SSF53474">
    <property type="entry name" value="alpha/beta-Hydrolases"/>
    <property type="match status" value="1"/>
</dbReference>
<dbReference type="InterPro" id="IPR029058">
    <property type="entry name" value="AB_hydrolase_fold"/>
</dbReference>
<evidence type="ECO:0000313" key="2">
    <source>
        <dbReference type="EMBL" id="AAV42906.1"/>
    </source>
</evidence>
<dbReference type="Gene3D" id="3.40.50.1820">
    <property type="entry name" value="alpha/beta hydrolase"/>
    <property type="match status" value="1"/>
</dbReference>
<accession>Q5FK68</accession>
<dbReference type="GO" id="GO:0016020">
    <property type="term" value="C:membrane"/>
    <property type="evidence" value="ECO:0007669"/>
    <property type="project" value="TreeGrafter"/>
</dbReference>
<dbReference type="PANTHER" id="PTHR43798">
    <property type="entry name" value="MONOACYLGLYCEROL LIPASE"/>
    <property type="match status" value="1"/>
</dbReference>
<name>Q5FK68_LACAC</name>
<dbReference type="InterPro" id="IPR050266">
    <property type="entry name" value="AB_hydrolase_sf"/>
</dbReference>
<dbReference type="Pfam" id="PF00561">
    <property type="entry name" value="Abhydrolase_1"/>
    <property type="match status" value="1"/>
</dbReference>
<gene>
    <name evidence="2" type="ordered locus">LBA1060</name>
</gene>
<dbReference type="AlphaFoldDB" id="Q5FK68"/>
<protein>
    <recommendedName>
        <fullName evidence="1">AB hydrolase-1 domain-containing protein</fullName>
    </recommendedName>
</protein>
<dbReference type="GO" id="GO:0047372">
    <property type="term" value="F:monoacylglycerol lipase activity"/>
    <property type="evidence" value="ECO:0007669"/>
    <property type="project" value="TreeGrafter"/>
</dbReference>
<evidence type="ECO:0000259" key="1">
    <source>
        <dbReference type="Pfam" id="PF00561"/>
    </source>
</evidence>
<proteinExistence type="predicted"/>
<keyword evidence="3" id="KW-1185">Reference proteome</keyword>
<dbReference type="PANTHER" id="PTHR43798:SF33">
    <property type="entry name" value="HYDROLASE, PUTATIVE (AFU_ORTHOLOGUE AFUA_2G14860)-RELATED"/>
    <property type="match status" value="1"/>
</dbReference>
<organism evidence="3">
    <name type="scientific">Lactobacillus acidophilus (strain ATCC 700396 / NCK56 / N2 / NCFM)</name>
    <dbReference type="NCBI Taxonomy" id="272621"/>
    <lineage>
        <taxon>Bacteria</taxon>
        <taxon>Bacillati</taxon>
        <taxon>Bacillota</taxon>
        <taxon>Bacilli</taxon>
        <taxon>Lactobacillales</taxon>
        <taxon>Lactobacillaceae</taxon>
        <taxon>Lactobacillus</taxon>
    </lineage>
</organism>
<evidence type="ECO:0000313" key="3">
    <source>
        <dbReference type="Proteomes" id="UP000006381"/>
    </source>
</evidence>
<dbReference type="eggNOG" id="COG0596">
    <property type="taxonomic scope" value="Bacteria"/>
</dbReference>
<dbReference type="ESTHER" id="lacac-q5fk68">
    <property type="family name" value="6_AlphaBeta_hydrolase"/>
</dbReference>
<dbReference type="EMBL" id="CP000033">
    <property type="protein sequence ID" value="AAV42906.1"/>
    <property type="molecule type" value="Genomic_DNA"/>
</dbReference>
<dbReference type="GO" id="GO:0046464">
    <property type="term" value="P:acylglycerol catabolic process"/>
    <property type="evidence" value="ECO:0007669"/>
    <property type="project" value="TreeGrafter"/>
</dbReference>
<dbReference type="KEGG" id="lac:LBA1060"/>
<dbReference type="InterPro" id="IPR000073">
    <property type="entry name" value="AB_hydrolase_1"/>
</dbReference>
<dbReference type="Proteomes" id="UP000006381">
    <property type="component" value="Chromosome"/>
</dbReference>
<dbReference type="STRING" id="272621.LBA1060"/>
<reference evidence="2 3" key="1">
    <citation type="journal article" date="2005" name="Proc. Natl. Acad. Sci. U.S.A.">
        <title>Complete genome sequence of the probiotic lactic acid bacterium Lactobacillus acidophilus NCFM.</title>
        <authorList>
            <person name="Altermann E."/>
            <person name="Russell W.M."/>
            <person name="Azcarate-Peril M.A."/>
            <person name="Barrangou R."/>
            <person name="Buck B.L."/>
            <person name="McAuliffe O."/>
            <person name="Souther N."/>
            <person name="Dobson A."/>
            <person name="Duong T."/>
            <person name="Callanan M."/>
            <person name="Lick S."/>
            <person name="Hamrick A."/>
            <person name="Cano R."/>
            <person name="Klaenhammer T.R."/>
        </authorList>
    </citation>
    <scope>NUCLEOTIDE SEQUENCE [LARGE SCALE GENOMIC DNA]</scope>
    <source>
        <strain evidence="3">ATCC 700396 / NCK56 / N2 / NCFM</strain>
    </source>
</reference>
<sequence length="160" mass="18068">MKRKEVETEFGKINIAYKEGKPLIVYLNGFGSFDTAQSFQKVIDSLPNNYGVFAPDYLNSGFSDKSLKNYTIIDEANQLAKIINNVKANKVIILAHSIGGVYAMQMKDKVNNLKAFIGIEPTTREIILNPPKEKNYIEKSKSIDKLEKQIKNDLARNSYS</sequence>
<dbReference type="HOGENOM" id="CLU_1649930_0_0_9"/>
<dbReference type="RefSeq" id="WP_011254330.1">
    <property type="nucleotide sequence ID" value="NC_006814.3"/>
</dbReference>
<feature type="domain" description="AB hydrolase-1" evidence="1">
    <location>
        <begin position="22"/>
        <end position="127"/>
    </location>
</feature>